<feature type="compositionally biased region" description="Basic and acidic residues" evidence="1">
    <location>
        <begin position="1"/>
        <end position="17"/>
    </location>
</feature>
<dbReference type="OrthoDB" id="10035882at2759"/>
<name>A0A1D1VCQ1_RAMVA</name>
<feature type="compositionally biased region" description="Polar residues" evidence="1">
    <location>
        <begin position="18"/>
        <end position="31"/>
    </location>
</feature>
<feature type="region of interest" description="Disordered" evidence="1">
    <location>
        <begin position="168"/>
        <end position="200"/>
    </location>
</feature>
<protein>
    <submittedName>
        <fullName evidence="2">Uncharacterized protein</fullName>
    </submittedName>
</protein>
<feature type="region of interest" description="Disordered" evidence="1">
    <location>
        <begin position="446"/>
        <end position="470"/>
    </location>
</feature>
<dbReference type="AlphaFoldDB" id="A0A1D1VCQ1"/>
<gene>
    <name evidence="2" type="primary">RvY_08799</name>
    <name evidence="2" type="synonym">RvY_08799.1</name>
    <name evidence="2" type="ORF">RvY_08799-1</name>
</gene>
<feature type="region of interest" description="Disordered" evidence="1">
    <location>
        <begin position="1"/>
        <end position="81"/>
    </location>
</feature>
<accession>A0A1D1VCQ1</accession>
<sequence length="842" mass="91415">MKEGGQRKRKENGDTDVSKPTASLSPISNCAQDLGGSGSSQCGEMPVTSTHFQWPGGSPHSITTASRNANHSSSSLNEVSSNHSLNDWTHFEGSINSLHSSEQTSHFELKALLSSSDPDNESAEQSQLLRQILASTHSSDLKGEEIKPVRYMNESPNSHQDFSLMPTFTEISSGNSSGSNKRKIEETDEADQDNPPKLSDKNRLLAGLLQNTPRQPPEILPSNLPAPKPGDLPQNSLPKDLNSRILPAPGQRSSNRNAIADFLNMDHMGLGRNGQMVMDPMDTAELFSILGELQDSDLAAADQQNSNPLTPSDKLAIDNIKQQLLQDILPGGASSFPNFAQDSIPYRENTLVSPGPMVQKYSSMNGPSPTLVRQMSQPNAFPPTPDGMMQMPRLAGPGGHMLIPNQMSSASRPSITSPVPTSMPLPGQAVRHQLRLNSYQKQLKAQQQGAGAGVNQQQGGIQMSNGPPNVTLSRTISMPNPAGHPGSGYAVMNGGYQNVPQNIRFPNQQTVPYHSASPPQHMQFQVGMATQPLSPRHPNVPSRMMRPGGMQWIQQPQLQSMSPTNGPSSYASQQFSAQQQQLMMQQQQQQQQQSSQQAMQQHRFQTASAAAQQQAMQMQQQASATQDGFSPGAAQFYPRGPVPVQQRMTHASQNTQMMRSAYANGLSDTSDPNFANFQMNGVLSSSPAALNQQQQQFRWDMQAQANQSASGGMVGGTATRITTPSMQEQSFQQQFDFFDSSNAGSTMNGLSQNQQMVDQQYRVYSADSQQAQIGQSSQQQQQQQQQQSQQNNQQYGNLLSSSSSSGDLMSMSSHPGSTGHSHHQPGNNKSLLQQLLSETTPG</sequence>
<feature type="compositionally biased region" description="Low complexity" evidence="1">
    <location>
        <begin position="767"/>
        <end position="819"/>
    </location>
</feature>
<feature type="region of interest" description="Disordered" evidence="1">
    <location>
        <begin position="557"/>
        <end position="635"/>
    </location>
</feature>
<dbReference type="EMBL" id="BDGG01000004">
    <property type="protein sequence ID" value="GAU97517.1"/>
    <property type="molecule type" value="Genomic_DNA"/>
</dbReference>
<feature type="compositionally biased region" description="Polar residues" evidence="1">
    <location>
        <begin position="60"/>
        <end position="69"/>
    </location>
</feature>
<keyword evidence="3" id="KW-1185">Reference proteome</keyword>
<dbReference type="Proteomes" id="UP000186922">
    <property type="component" value="Unassembled WGS sequence"/>
</dbReference>
<feature type="compositionally biased region" description="Polar residues" evidence="1">
    <location>
        <begin position="824"/>
        <end position="842"/>
    </location>
</feature>
<evidence type="ECO:0000256" key="1">
    <source>
        <dbReference type="SAM" id="MobiDB-lite"/>
    </source>
</evidence>
<feature type="compositionally biased region" description="Pro residues" evidence="1">
    <location>
        <begin position="214"/>
        <end position="230"/>
    </location>
</feature>
<feature type="region of interest" description="Disordered" evidence="1">
    <location>
        <begin position="212"/>
        <end position="254"/>
    </location>
</feature>
<feature type="region of interest" description="Disordered" evidence="1">
    <location>
        <begin position="767"/>
        <end position="842"/>
    </location>
</feature>
<organism evidence="2 3">
    <name type="scientific">Ramazzottius varieornatus</name>
    <name type="common">Water bear</name>
    <name type="synonym">Tardigrade</name>
    <dbReference type="NCBI Taxonomy" id="947166"/>
    <lineage>
        <taxon>Eukaryota</taxon>
        <taxon>Metazoa</taxon>
        <taxon>Ecdysozoa</taxon>
        <taxon>Tardigrada</taxon>
        <taxon>Eutardigrada</taxon>
        <taxon>Parachela</taxon>
        <taxon>Hypsibioidea</taxon>
        <taxon>Ramazzottiidae</taxon>
        <taxon>Ramazzottius</taxon>
    </lineage>
</organism>
<evidence type="ECO:0000313" key="2">
    <source>
        <dbReference type="EMBL" id="GAU97517.1"/>
    </source>
</evidence>
<reference evidence="2 3" key="1">
    <citation type="journal article" date="2016" name="Nat. Commun.">
        <title>Extremotolerant tardigrade genome and improved radiotolerance of human cultured cells by tardigrade-unique protein.</title>
        <authorList>
            <person name="Hashimoto T."/>
            <person name="Horikawa D.D."/>
            <person name="Saito Y."/>
            <person name="Kuwahara H."/>
            <person name="Kozuka-Hata H."/>
            <person name="Shin-I T."/>
            <person name="Minakuchi Y."/>
            <person name="Ohishi K."/>
            <person name="Motoyama A."/>
            <person name="Aizu T."/>
            <person name="Enomoto A."/>
            <person name="Kondo K."/>
            <person name="Tanaka S."/>
            <person name="Hara Y."/>
            <person name="Koshikawa S."/>
            <person name="Sagara H."/>
            <person name="Miura T."/>
            <person name="Yokobori S."/>
            <person name="Miyagawa K."/>
            <person name="Suzuki Y."/>
            <person name="Kubo T."/>
            <person name="Oyama M."/>
            <person name="Kohara Y."/>
            <person name="Fujiyama A."/>
            <person name="Arakawa K."/>
            <person name="Katayama T."/>
            <person name="Toyoda A."/>
            <person name="Kunieda T."/>
        </authorList>
    </citation>
    <scope>NUCLEOTIDE SEQUENCE [LARGE SCALE GENOMIC DNA]</scope>
    <source>
        <strain evidence="2 3">YOKOZUNA-1</strain>
    </source>
</reference>
<feature type="compositionally biased region" description="Low complexity" evidence="1">
    <location>
        <begin position="70"/>
        <end position="81"/>
    </location>
</feature>
<feature type="compositionally biased region" description="Low complexity" evidence="1">
    <location>
        <begin position="568"/>
        <end position="626"/>
    </location>
</feature>
<evidence type="ECO:0000313" key="3">
    <source>
        <dbReference type="Proteomes" id="UP000186922"/>
    </source>
</evidence>
<feature type="compositionally biased region" description="Low complexity" evidence="1">
    <location>
        <begin position="446"/>
        <end position="462"/>
    </location>
</feature>
<feature type="compositionally biased region" description="Polar residues" evidence="1">
    <location>
        <begin position="557"/>
        <end position="567"/>
    </location>
</feature>
<feature type="compositionally biased region" description="Polar residues" evidence="1">
    <location>
        <begin position="39"/>
        <end position="52"/>
    </location>
</feature>
<comment type="caution">
    <text evidence="2">The sequence shown here is derived from an EMBL/GenBank/DDBJ whole genome shotgun (WGS) entry which is preliminary data.</text>
</comment>
<proteinExistence type="predicted"/>